<dbReference type="InterPro" id="IPR014795">
    <property type="entry name" value="TacA_1-like"/>
</dbReference>
<keyword evidence="9" id="KW-1185">Reference proteome</keyword>
<name>A0ABU9YV26_9RHOO</name>
<feature type="region of interest" description="Disordered" evidence="7">
    <location>
        <begin position="1"/>
        <end position="22"/>
    </location>
</feature>
<evidence type="ECO:0000256" key="6">
    <source>
        <dbReference type="ARBA" id="ARBA00049988"/>
    </source>
</evidence>
<organism evidence="8 9">
    <name type="scientific">Uliginosibacterium sediminicola</name>
    <dbReference type="NCBI Taxonomy" id="2024550"/>
    <lineage>
        <taxon>Bacteria</taxon>
        <taxon>Pseudomonadati</taxon>
        <taxon>Pseudomonadota</taxon>
        <taxon>Betaproteobacteria</taxon>
        <taxon>Rhodocyclales</taxon>
        <taxon>Zoogloeaceae</taxon>
        <taxon>Uliginosibacterium</taxon>
    </lineage>
</organism>
<evidence type="ECO:0000313" key="9">
    <source>
        <dbReference type="Proteomes" id="UP001410394"/>
    </source>
</evidence>
<keyword evidence="2" id="KW-1277">Toxin-antitoxin system</keyword>
<protein>
    <submittedName>
        <fullName evidence="8">DUF1778 domain-containing protein</fullName>
    </submittedName>
</protein>
<dbReference type="InterPro" id="IPR010985">
    <property type="entry name" value="Ribbon_hlx_hlx"/>
</dbReference>
<comment type="similarity">
    <text evidence="6">Belongs to the TacA antitoxin family.</text>
</comment>
<keyword evidence="5" id="KW-0804">Transcription</keyword>
<dbReference type="PANTHER" id="PTHR35401:SF1">
    <property type="entry name" value="CYTOPLASMIC PROTEIN"/>
    <property type="match status" value="1"/>
</dbReference>
<evidence type="ECO:0000256" key="7">
    <source>
        <dbReference type="SAM" id="MobiDB-lite"/>
    </source>
</evidence>
<comment type="caution">
    <text evidence="8">The sequence shown here is derived from an EMBL/GenBank/DDBJ whole genome shotgun (WGS) entry which is preliminary data.</text>
</comment>
<dbReference type="PANTHER" id="PTHR35401">
    <property type="entry name" value="COPG FAMILY HELIX-TURN-HELIX PROTEIN-RELATED-RELATED"/>
    <property type="match status" value="1"/>
</dbReference>
<dbReference type="Proteomes" id="UP001410394">
    <property type="component" value="Unassembled WGS sequence"/>
</dbReference>
<evidence type="ECO:0000256" key="5">
    <source>
        <dbReference type="ARBA" id="ARBA00023163"/>
    </source>
</evidence>
<dbReference type="EMBL" id="JBDIVE010000001">
    <property type="protein sequence ID" value="MEN3067580.1"/>
    <property type="molecule type" value="Genomic_DNA"/>
</dbReference>
<evidence type="ECO:0000256" key="1">
    <source>
        <dbReference type="ARBA" id="ARBA00022491"/>
    </source>
</evidence>
<sequence length="98" mass="10738">MRAANPASDAPRGDTLNLRIPPEERNLIERAAEAAGKTRTDFILSAARRAAEDTLLDRAILSVSPEAYAEFLARLDAPAQPNERLRKTMQAPAPWTKA</sequence>
<keyword evidence="3" id="KW-0805">Transcription regulation</keyword>
<evidence type="ECO:0000256" key="4">
    <source>
        <dbReference type="ARBA" id="ARBA00023125"/>
    </source>
</evidence>
<proteinExistence type="inferred from homology"/>
<reference evidence="8 9" key="1">
    <citation type="journal article" date="2018" name="Int. J. Syst. Evol. Microbiol.">
        <title>Uliginosibacterium sediminicola sp. nov., isolated from freshwater sediment.</title>
        <authorList>
            <person name="Hwang W.M."/>
            <person name="Kim S.M."/>
            <person name="Kang K."/>
            <person name="Ahn T.Y."/>
        </authorList>
    </citation>
    <scope>NUCLEOTIDE SEQUENCE [LARGE SCALE GENOMIC DNA]</scope>
    <source>
        <strain evidence="8 9">M1-21</strain>
    </source>
</reference>
<evidence type="ECO:0000313" key="8">
    <source>
        <dbReference type="EMBL" id="MEN3067580.1"/>
    </source>
</evidence>
<dbReference type="SUPFAM" id="SSF47598">
    <property type="entry name" value="Ribbon-helix-helix"/>
    <property type="match status" value="1"/>
</dbReference>
<keyword evidence="1" id="KW-0678">Repressor</keyword>
<dbReference type="RefSeq" id="WP_345918343.1">
    <property type="nucleotide sequence ID" value="NZ_JBDIVE010000001.1"/>
</dbReference>
<gene>
    <name evidence="8" type="ORF">ABDB84_03750</name>
</gene>
<keyword evidence="4" id="KW-0238">DNA-binding</keyword>
<evidence type="ECO:0000256" key="2">
    <source>
        <dbReference type="ARBA" id="ARBA00022649"/>
    </source>
</evidence>
<evidence type="ECO:0000256" key="3">
    <source>
        <dbReference type="ARBA" id="ARBA00023015"/>
    </source>
</evidence>
<dbReference type="Gene3D" id="1.20.5.780">
    <property type="entry name" value="Single helix bin"/>
    <property type="match status" value="1"/>
</dbReference>
<accession>A0ABU9YV26</accession>
<dbReference type="Pfam" id="PF08681">
    <property type="entry name" value="TacA1"/>
    <property type="match status" value="1"/>
</dbReference>